<dbReference type="PANTHER" id="PTHR37299:SF1">
    <property type="entry name" value="STAGE 0 SPORULATION PROTEIN A HOMOLOG"/>
    <property type="match status" value="1"/>
</dbReference>
<dbReference type="Pfam" id="PF04397">
    <property type="entry name" value="LytTR"/>
    <property type="match status" value="1"/>
</dbReference>
<feature type="domain" description="Response regulatory" evidence="2">
    <location>
        <begin position="2"/>
        <end position="115"/>
    </location>
</feature>
<evidence type="ECO:0000256" key="1">
    <source>
        <dbReference type="PROSITE-ProRule" id="PRU00169"/>
    </source>
</evidence>
<dbReference type="EMBL" id="CP136051">
    <property type="protein sequence ID" value="WOK05241.1"/>
    <property type="molecule type" value="Genomic_DNA"/>
</dbReference>
<protein>
    <submittedName>
        <fullName evidence="4">LytTR family DNA-binding domain-containing protein</fullName>
    </submittedName>
</protein>
<feature type="domain" description="HTH LytTR-type" evidence="3">
    <location>
        <begin position="143"/>
        <end position="246"/>
    </location>
</feature>
<dbReference type="SMART" id="SM00850">
    <property type="entry name" value="LytTR"/>
    <property type="match status" value="1"/>
</dbReference>
<evidence type="ECO:0000313" key="4">
    <source>
        <dbReference type="EMBL" id="WOK05241.1"/>
    </source>
</evidence>
<evidence type="ECO:0000259" key="3">
    <source>
        <dbReference type="PROSITE" id="PS50930"/>
    </source>
</evidence>
<dbReference type="Proteomes" id="UP001302349">
    <property type="component" value="Chromosome"/>
</dbReference>
<sequence>MRTVVIDNEPEIVALLLELIGQYLPQLQVVGTANGVAEAAMLIAKEKPGLVFLDVEMDDGTGFDLLQRLPQRDFQVIFVTAHSKYAIQAIKMNALDYLLKPVSVSDLTEAVEKVLSKMKSSAPQPTVQHLIDFLSASNQSRKIVLRSAESIHIVNVADIVWCAAEGSYTSFRVVGEPDLLISGHLKEYERLLEDYKFYRPHNSYLLNLQHVKRFDKADGGKIVMSDDSVLPVSTRKKEQLIQLITSIH</sequence>
<feature type="modified residue" description="4-aspartylphosphate" evidence="1">
    <location>
        <position position="54"/>
    </location>
</feature>
<dbReference type="GO" id="GO:0003677">
    <property type="term" value="F:DNA binding"/>
    <property type="evidence" value="ECO:0007669"/>
    <property type="project" value="UniProtKB-KW"/>
</dbReference>
<dbReference type="Gene3D" id="2.40.50.1020">
    <property type="entry name" value="LytTr DNA-binding domain"/>
    <property type="match status" value="1"/>
</dbReference>
<proteinExistence type="predicted"/>
<keyword evidence="4" id="KW-0238">DNA-binding</keyword>
<dbReference type="SMART" id="SM00448">
    <property type="entry name" value="REC"/>
    <property type="match status" value="1"/>
</dbReference>
<dbReference type="PROSITE" id="PS50110">
    <property type="entry name" value="RESPONSE_REGULATORY"/>
    <property type="match status" value="1"/>
</dbReference>
<name>A0ABZ0INF8_9BACT</name>
<reference evidence="4 5" key="1">
    <citation type="journal article" date="2023" name="Microbiol. Resour. Announc.">
        <title>Complete Genome Sequence of Imperialibacter roseus strain P4T.</title>
        <authorList>
            <person name="Tizabi D.R."/>
            <person name="Bachvaroff T."/>
            <person name="Hill R.T."/>
        </authorList>
    </citation>
    <scope>NUCLEOTIDE SEQUENCE [LARGE SCALE GENOMIC DNA]</scope>
    <source>
        <strain evidence="4 5">P4T</strain>
    </source>
</reference>
<evidence type="ECO:0000259" key="2">
    <source>
        <dbReference type="PROSITE" id="PS50110"/>
    </source>
</evidence>
<dbReference type="PROSITE" id="PS50930">
    <property type="entry name" value="HTH_LYTTR"/>
    <property type="match status" value="1"/>
</dbReference>
<gene>
    <name evidence="4" type="ORF">RT717_19355</name>
</gene>
<dbReference type="InterPro" id="IPR046947">
    <property type="entry name" value="LytR-like"/>
</dbReference>
<dbReference type="InterPro" id="IPR001789">
    <property type="entry name" value="Sig_transdc_resp-reg_receiver"/>
</dbReference>
<dbReference type="Gene3D" id="3.40.50.2300">
    <property type="match status" value="1"/>
</dbReference>
<dbReference type="RefSeq" id="WP_317488003.1">
    <property type="nucleotide sequence ID" value="NZ_CP136051.1"/>
</dbReference>
<evidence type="ECO:0000313" key="5">
    <source>
        <dbReference type="Proteomes" id="UP001302349"/>
    </source>
</evidence>
<keyword evidence="5" id="KW-1185">Reference proteome</keyword>
<organism evidence="4 5">
    <name type="scientific">Imperialibacter roseus</name>
    <dbReference type="NCBI Taxonomy" id="1324217"/>
    <lineage>
        <taxon>Bacteria</taxon>
        <taxon>Pseudomonadati</taxon>
        <taxon>Bacteroidota</taxon>
        <taxon>Cytophagia</taxon>
        <taxon>Cytophagales</taxon>
        <taxon>Flammeovirgaceae</taxon>
        <taxon>Imperialibacter</taxon>
    </lineage>
</organism>
<dbReference type="InterPro" id="IPR011006">
    <property type="entry name" value="CheY-like_superfamily"/>
</dbReference>
<dbReference type="Pfam" id="PF00072">
    <property type="entry name" value="Response_reg"/>
    <property type="match status" value="1"/>
</dbReference>
<dbReference type="SUPFAM" id="SSF52172">
    <property type="entry name" value="CheY-like"/>
    <property type="match status" value="1"/>
</dbReference>
<keyword evidence="1" id="KW-0597">Phosphoprotein</keyword>
<dbReference type="PANTHER" id="PTHR37299">
    <property type="entry name" value="TRANSCRIPTIONAL REGULATOR-RELATED"/>
    <property type="match status" value="1"/>
</dbReference>
<accession>A0ABZ0INF8</accession>
<dbReference type="InterPro" id="IPR007492">
    <property type="entry name" value="LytTR_DNA-bd_dom"/>
</dbReference>